<name>A0ACC0DGC4_9PEZI</name>
<proteinExistence type="predicted"/>
<comment type="caution">
    <text evidence="1">The sequence shown here is derived from an EMBL/GenBank/DDBJ whole genome shotgun (WGS) entry which is preliminary data.</text>
</comment>
<keyword evidence="2" id="KW-1185">Reference proteome</keyword>
<gene>
    <name evidence="1" type="ORF">F4821DRAFT_254512</name>
</gene>
<protein>
    <submittedName>
        <fullName evidence="1">Uncharacterized protein</fullName>
    </submittedName>
</protein>
<dbReference type="Proteomes" id="UP001497680">
    <property type="component" value="Unassembled WGS sequence"/>
</dbReference>
<dbReference type="EMBL" id="MU394285">
    <property type="protein sequence ID" value="KAI6091762.1"/>
    <property type="molecule type" value="Genomic_DNA"/>
</dbReference>
<reference evidence="1 2" key="1">
    <citation type="journal article" date="2022" name="New Phytol.">
        <title>Ecological generalism drives hyperdiversity of secondary metabolite gene clusters in xylarialean endophytes.</title>
        <authorList>
            <person name="Franco M.E.E."/>
            <person name="Wisecaver J.H."/>
            <person name="Arnold A.E."/>
            <person name="Ju Y.M."/>
            <person name="Slot J.C."/>
            <person name="Ahrendt S."/>
            <person name="Moore L.P."/>
            <person name="Eastman K.E."/>
            <person name="Scott K."/>
            <person name="Konkel Z."/>
            <person name="Mondo S.J."/>
            <person name="Kuo A."/>
            <person name="Hayes R.D."/>
            <person name="Haridas S."/>
            <person name="Andreopoulos B."/>
            <person name="Riley R."/>
            <person name="LaButti K."/>
            <person name="Pangilinan J."/>
            <person name="Lipzen A."/>
            <person name="Amirebrahimi M."/>
            <person name="Yan J."/>
            <person name="Adam C."/>
            <person name="Keymanesh K."/>
            <person name="Ng V."/>
            <person name="Louie K."/>
            <person name="Northen T."/>
            <person name="Drula E."/>
            <person name="Henrissat B."/>
            <person name="Hsieh H.M."/>
            <person name="Youens-Clark K."/>
            <person name="Lutzoni F."/>
            <person name="Miadlikowska J."/>
            <person name="Eastwood D.C."/>
            <person name="Hamelin R.C."/>
            <person name="Grigoriev I.V."/>
            <person name="U'Ren J.M."/>
        </authorList>
    </citation>
    <scope>NUCLEOTIDE SEQUENCE [LARGE SCALE GENOMIC DNA]</scope>
    <source>
        <strain evidence="1 2">ER1909</strain>
    </source>
</reference>
<sequence>MDFPRVDDPLGIMEWYGRIQATAEAFTDYLIKGLCDACADTLNKRGDLEKFEDHVVEIILLTINKLGHGYNAMTARMHVVYAVAMEEDKTKLPDPVASHASSYPIVVTITERLQHTDHFKIVDHHNRTIAQILKRFSNMVMAAAEPLPKTGNIIEHASINRMTMETECAGLIAEIQALLAINREIKGLWIRGPLRQPGEDAAREAAMDSQAENVAKLYDRVLGLRNTAIRDLEAAVSQQNHDAAGIDEATANTFPGAGKRGSGA</sequence>
<accession>A0ACC0DGC4</accession>
<evidence type="ECO:0000313" key="2">
    <source>
        <dbReference type="Proteomes" id="UP001497680"/>
    </source>
</evidence>
<organism evidence="1 2">
    <name type="scientific">Hypoxylon rubiginosum</name>
    <dbReference type="NCBI Taxonomy" id="110542"/>
    <lineage>
        <taxon>Eukaryota</taxon>
        <taxon>Fungi</taxon>
        <taxon>Dikarya</taxon>
        <taxon>Ascomycota</taxon>
        <taxon>Pezizomycotina</taxon>
        <taxon>Sordariomycetes</taxon>
        <taxon>Xylariomycetidae</taxon>
        <taxon>Xylariales</taxon>
        <taxon>Hypoxylaceae</taxon>
        <taxon>Hypoxylon</taxon>
    </lineage>
</organism>
<evidence type="ECO:0000313" key="1">
    <source>
        <dbReference type="EMBL" id="KAI6091762.1"/>
    </source>
</evidence>